<dbReference type="EMBL" id="MT141516">
    <property type="protein sequence ID" value="QJA64282.1"/>
    <property type="molecule type" value="Genomic_DNA"/>
</dbReference>
<name>A0A6M3J5Y1_9ZZZZ</name>
<evidence type="ECO:0000313" key="1">
    <source>
        <dbReference type="EMBL" id="QJA64282.1"/>
    </source>
</evidence>
<dbReference type="AlphaFoldDB" id="A0A6M3J5Y1"/>
<protein>
    <recommendedName>
        <fullName evidence="2">Radical SAM superfamily protein</fullName>
    </recommendedName>
</protein>
<reference evidence="1" key="1">
    <citation type="submission" date="2020-03" db="EMBL/GenBank/DDBJ databases">
        <title>The deep terrestrial virosphere.</title>
        <authorList>
            <person name="Holmfeldt K."/>
            <person name="Nilsson E."/>
            <person name="Simone D."/>
            <person name="Lopez-Fernandez M."/>
            <person name="Wu X."/>
            <person name="de Brujin I."/>
            <person name="Lundin D."/>
            <person name="Andersson A."/>
            <person name="Bertilsson S."/>
            <person name="Dopson M."/>
        </authorList>
    </citation>
    <scope>NUCLEOTIDE SEQUENCE</scope>
    <source>
        <strain evidence="1">MM415B00526</strain>
    </source>
</reference>
<gene>
    <name evidence="1" type="ORF">MM415B00526_0045</name>
</gene>
<organism evidence="1">
    <name type="scientific">viral metagenome</name>
    <dbReference type="NCBI Taxonomy" id="1070528"/>
    <lineage>
        <taxon>unclassified sequences</taxon>
        <taxon>metagenomes</taxon>
        <taxon>organismal metagenomes</taxon>
    </lineage>
</organism>
<sequence length="215" mass="24707">MLNKSKGNMYPWVTHTWNVVKGKCPHNCSYCYMKRYPQPELHFDDKALKSNLGDGNTIFVGSSCDMWANEITATEIRTILDYCKKFDNGYLFQSKNPERFADWTFPAMSIIATTIETNRDYSFISKAPATYYRKVAMQNYDLTKMVSIEPVMDFDLEHFPTWIKDIAPKFVSIGADSGNNNLPEPSPGKLKALIESLKGFTEVKVKDNLRRLYHA</sequence>
<proteinExistence type="predicted"/>
<evidence type="ECO:0008006" key="2">
    <source>
        <dbReference type="Google" id="ProtNLM"/>
    </source>
</evidence>
<accession>A0A6M3J5Y1</accession>